<dbReference type="EMBL" id="QFOL01000005">
    <property type="protein sequence ID" value="PZP54023.1"/>
    <property type="molecule type" value="Genomic_DNA"/>
</dbReference>
<keyword evidence="1" id="KW-0812">Transmembrane</keyword>
<evidence type="ECO:0008006" key="4">
    <source>
        <dbReference type="Google" id="ProtNLM"/>
    </source>
</evidence>
<dbReference type="Proteomes" id="UP000249769">
    <property type="component" value="Unassembled WGS sequence"/>
</dbReference>
<keyword evidence="1" id="KW-1133">Transmembrane helix</keyword>
<evidence type="ECO:0000313" key="3">
    <source>
        <dbReference type="Proteomes" id="UP000249769"/>
    </source>
</evidence>
<accession>A0A2W5FG89</accession>
<keyword evidence="1" id="KW-0472">Membrane</keyword>
<dbReference type="InterPro" id="IPR009959">
    <property type="entry name" value="Cyclase_SnoaL-like"/>
</dbReference>
<name>A0A2W5FG89_9HYPH</name>
<gene>
    <name evidence="2" type="ORF">DI595_01530</name>
</gene>
<evidence type="ECO:0000256" key="1">
    <source>
        <dbReference type="SAM" id="Phobius"/>
    </source>
</evidence>
<dbReference type="Pfam" id="PF07366">
    <property type="entry name" value="SnoaL"/>
    <property type="match status" value="1"/>
</dbReference>
<protein>
    <recommendedName>
        <fullName evidence="4">Ester cyclase</fullName>
    </recommendedName>
</protein>
<organism evidence="2 3">
    <name type="scientific">Agrobacterium fabrum</name>
    <dbReference type="NCBI Taxonomy" id="1176649"/>
    <lineage>
        <taxon>Bacteria</taxon>
        <taxon>Pseudomonadati</taxon>
        <taxon>Pseudomonadota</taxon>
        <taxon>Alphaproteobacteria</taxon>
        <taxon>Hyphomicrobiales</taxon>
        <taxon>Rhizobiaceae</taxon>
        <taxon>Rhizobium/Agrobacterium group</taxon>
        <taxon>Agrobacterium</taxon>
        <taxon>Agrobacterium tumefaciens complex</taxon>
    </lineage>
</organism>
<dbReference type="InterPro" id="IPR032710">
    <property type="entry name" value="NTF2-like_dom_sf"/>
</dbReference>
<dbReference type="GO" id="GO:0030638">
    <property type="term" value="P:polyketide metabolic process"/>
    <property type="evidence" value="ECO:0007669"/>
    <property type="project" value="InterPro"/>
</dbReference>
<dbReference type="AlphaFoldDB" id="A0A2W5FG89"/>
<dbReference type="Gene3D" id="3.10.450.50">
    <property type="match status" value="1"/>
</dbReference>
<dbReference type="SUPFAM" id="SSF54427">
    <property type="entry name" value="NTF2-like"/>
    <property type="match status" value="1"/>
</dbReference>
<evidence type="ECO:0000313" key="2">
    <source>
        <dbReference type="EMBL" id="PZP54023.1"/>
    </source>
</evidence>
<feature type="transmembrane region" description="Helical" evidence="1">
    <location>
        <begin position="81"/>
        <end position="101"/>
    </location>
</feature>
<sequence length="104" mass="11252">MSRITPEPSLASLVSACESSKFLGAQPKGKHVEYESSEIYRIADGKIVEEWICSDTLTLMAQIGGRGFSMGKLAAMWLAGYRVWFALGLGLVIGVSVMGLLRVL</sequence>
<proteinExistence type="predicted"/>
<comment type="caution">
    <text evidence="2">The sequence shown here is derived from an EMBL/GenBank/DDBJ whole genome shotgun (WGS) entry which is preliminary data.</text>
</comment>
<reference evidence="2 3" key="1">
    <citation type="submission" date="2017-08" db="EMBL/GenBank/DDBJ databases">
        <title>Infants hospitalized years apart are colonized by the same room-sourced microbial strains.</title>
        <authorList>
            <person name="Brooks B."/>
            <person name="Olm M.R."/>
            <person name="Firek B.A."/>
            <person name="Baker R."/>
            <person name="Thomas B.C."/>
            <person name="Morowitz M.J."/>
            <person name="Banfield J.F."/>
        </authorList>
    </citation>
    <scope>NUCLEOTIDE SEQUENCE [LARGE SCALE GENOMIC DNA]</scope>
    <source>
        <strain evidence="2">S2_009_000_R2_73</strain>
    </source>
</reference>